<accession>A0A212TDN1</accession>
<reference evidence="2" key="1">
    <citation type="submission" date="2017-06" db="EMBL/GenBank/DDBJ databases">
        <authorList>
            <person name="Varghese N."/>
            <person name="Submissions S."/>
        </authorList>
    </citation>
    <scope>NUCLEOTIDE SEQUENCE [LARGE SCALE GENOMIC DNA]</scope>
    <source>
        <strain evidence="2">DSM 11116</strain>
    </source>
</reference>
<dbReference type="Proteomes" id="UP000198131">
    <property type="component" value="Unassembled WGS sequence"/>
</dbReference>
<evidence type="ECO:0000313" key="1">
    <source>
        <dbReference type="EMBL" id="SNC63931.1"/>
    </source>
</evidence>
<dbReference type="RefSeq" id="WP_088842258.1">
    <property type="nucleotide sequence ID" value="NZ_FYEW01000001.1"/>
</dbReference>
<proteinExistence type="predicted"/>
<evidence type="ECO:0000313" key="2">
    <source>
        <dbReference type="Proteomes" id="UP000198131"/>
    </source>
</evidence>
<dbReference type="EMBL" id="FYEW01000001">
    <property type="protein sequence ID" value="SNC63931.1"/>
    <property type="molecule type" value="Genomic_DNA"/>
</dbReference>
<name>A0A212TDN1_9BACT</name>
<keyword evidence="2" id="KW-1185">Reference proteome</keyword>
<gene>
    <name evidence="1" type="ORF">SAMN06265337_0978</name>
</gene>
<protein>
    <submittedName>
        <fullName evidence="1">Uncharacterized protein</fullName>
    </submittedName>
</protein>
<dbReference type="AlphaFoldDB" id="A0A212TDN1"/>
<organism evidence="1 2">
    <name type="scientific">Hymenobacter gelipurpurascens</name>
    <dbReference type="NCBI Taxonomy" id="89968"/>
    <lineage>
        <taxon>Bacteria</taxon>
        <taxon>Pseudomonadati</taxon>
        <taxon>Bacteroidota</taxon>
        <taxon>Cytophagia</taxon>
        <taxon>Cytophagales</taxon>
        <taxon>Hymenobacteraceae</taxon>
        <taxon>Hymenobacter</taxon>
    </lineage>
</organism>
<dbReference type="OrthoDB" id="878746at2"/>
<sequence>MKARRYSRLFPAHGLGHSMLFLLALLLALAPAYAQRGGTGFTQQFTQGTVLLATGDTIAGPLALHRSEDVLTMTMLDNTVRTLPAVNVQSFAVQGERYNRQREQYYYDDFYAMRQGYYYGNPFFNSMPLPRRRERPDTALVRVFRVYRWNRDNDYSDFRTPGFFEQLSSGPTILLRREGLVQRPVTYNSPYGYGYGYGAPYGMGRPVGYYTEVKDSFYLGLPDGNVLPLRNPKKDLLSYFHTNSRQLEQYAKQNKLDFNDPRELAYIVNYANSLGEGKSKK</sequence>